<accession>A0A1J1LF44</accession>
<evidence type="ECO:0000256" key="1">
    <source>
        <dbReference type="SAM" id="SignalP"/>
    </source>
</evidence>
<gene>
    <name evidence="2" type="ORF">PL9214290397</name>
</gene>
<sequence>MLNNLRKKYSGIMALSLVGVMNATPSLAYPPGATSTPSTIIPSTSESIQPQTSTLESLLKGPQVSRRISECYDNGLC</sequence>
<keyword evidence="3" id="KW-1185">Reference proteome</keyword>
<dbReference type="Proteomes" id="UP000184315">
    <property type="component" value="Unassembled WGS sequence"/>
</dbReference>
<proteinExistence type="predicted"/>
<reference evidence="3" key="1">
    <citation type="submission" date="2015-10" db="EMBL/GenBank/DDBJ databases">
        <authorList>
            <person name="Regsiter A."/>
            <person name="william w."/>
        </authorList>
    </citation>
    <scope>NUCLEOTIDE SEQUENCE [LARGE SCALE GENOMIC DNA]</scope>
</reference>
<name>A0A1J1LF44_9CYAN</name>
<protein>
    <submittedName>
        <fullName evidence="2">Uncharacterized protein</fullName>
    </submittedName>
</protein>
<organism evidence="2 3">
    <name type="scientific">Planktothrix tepida PCC 9214</name>
    <dbReference type="NCBI Taxonomy" id="671072"/>
    <lineage>
        <taxon>Bacteria</taxon>
        <taxon>Bacillati</taxon>
        <taxon>Cyanobacteriota</taxon>
        <taxon>Cyanophyceae</taxon>
        <taxon>Oscillatoriophycideae</taxon>
        <taxon>Oscillatoriales</taxon>
        <taxon>Microcoleaceae</taxon>
        <taxon>Planktothrix</taxon>
    </lineage>
</organism>
<feature type="chain" id="PRO_5012158995" evidence="1">
    <location>
        <begin position="29"/>
        <end position="77"/>
    </location>
</feature>
<evidence type="ECO:0000313" key="2">
    <source>
        <dbReference type="EMBL" id="CUR30806.1"/>
    </source>
</evidence>
<feature type="signal peptide" evidence="1">
    <location>
        <begin position="1"/>
        <end position="28"/>
    </location>
</feature>
<evidence type="ECO:0000313" key="3">
    <source>
        <dbReference type="Proteomes" id="UP000184315"/>
    </source>
</evidence>
<dbReference type="AlphaFoldDB" id="A0A1J1LF44"/>
<keyword evidence="1" id="KW-0732">Signal</keyword>
<dbReference type="EMBL" id="CZDF01000132">
    <property type="protein sequence ID" value="CUR30806.1"/>
    <property type="molecule type" value="Genomic_DNA"/>
</dbReference>